<feature type="compositionally biased region" description="Basic and acidic residues" evidence="3">
    <location>
        <begin position="680"/>
        <end position="690"/>
    </location>
</feature>
<dbReference type="Pfam" id="PF00462">
    <property type="entry name" value="Glutaredoxin"/>
    <property type="match status" value="1"/>
</dbReference>
<reference evidence="5 6" key="1">
    <citation type="submission" date="2024-01" db="EMBL/GenBank/DDBJ databases">
        <authorList>
            <person name="Waweru B."/>
        </authorList>
    </citation>
    <scope>NUCLEOTIDE SEQUENCE [LARGE SCALE GENOMIC DNA]</scope>
</reference>
<dbReference type="InterPro" id="IPR036390">
    <property type="entry name" value="WH_DNA-bd_sf"/>
</dbReference>
<dbReference type="InterPro" id="IPR011990">
    <property type="entry name" value="TPR-like_helical_dom_sf"/>
</dbReference>
<feature type="compositionally biased region" description="Basic and acidic residues" evidence="3">
    <location>
        <begin position="752"/>
        <end position="782"/>
    </location>
</feature>
<dbReference type="SUPFAM" id="SSF48452">
    <property type="entry name" value="TPR-like"/>
    <property type="match status" value="1"/>
</dbReference>
<feature type="compositionally biased region" description="Basic and acidic residues" evidence="3">
    <location>
        <begin position="864"/>
        <end position="873"/>
    </location>
</feature>
<feature type="repeat" description="PPR" evidence="2">
    <location>
        <begin position="158"/>
        <end position="192"/>
    </location>
</feature>
<dbReference type="Gene3D" id="1.25.40.10">
    <property type="entry name" value="Tetratricopeptide repeat domain"/>
    <property type="match status" value="4"/>
</dbReference>
<dbReference type="Pfam" id="PF00610">
    <property type="entry name" value="DEP"/>
    <property type="match status" value="1"/>
</dbReference>
<feature type="region of interest" description="Disordered" evidence="3">
    <location>
        <begin position="741"/>
        <end position="813"/>
    </location>
</feature>
<dbReference type="PROSITE" id="PS50186">
    <property type="entry name" value="DEP"/>
    <property type="match status" value="1"/>
</dbReference>
<dbReference type="SMART" id="SM00049">
    <property type="entry name" value="DEP"/>
    <property type="match status" value="1"/>
</dbReference>
<dbReference type="InterPro" id="IPR002109">
    <property type="entry name" value="Glutaredoxin"/>
</dbReference>
<dbReference type="FunFam" id="1.25.40.10:FF:000730">
    <property type="entry name" value="Pentatricopeptide repeat-containing protein, chloroplastic"/>
    <property type="match status" value="1"/>
</dbReference>
<keyword evidence="1" id="KW-0677">Repeat</keyword>
<dbReference type="InterPro" id="IPR036249">
    <property type="entry name" value="Thioredoxin-like_sf"/>
</dbReference>
<keyword evidence="6" id="KW-1185">Reference proteome</keyword>
<evidence type="ECO:0000313" key="6">
    <source>
        <dbReference type="Proteomes" id="UP001314170"/>
    </source>
</evidence>
<feature type="repeat" description="PPR" evidence="2">
    <location>
        <begin position="530"/>
        <end position="560"/>
    </location>
</feature>
<feature type="repeat" description="PPR" evidence="2">
    <location>
        <begin position="258"/>
        <end position="292"/>
    </location>
</feature>
<feature type="repeat" description="PPR" evidence="2">
    <location>
        <begin position="561"/>
        <end position="595"/>
    </location>
</feature>
<protein>
    <recommendedName>
        <fullName evidence="4">DEP domain-containing protein</fullName>
    </recommendedName>
</protein>
<dbReference type="EMBL" id="CAWUPB010001173">
    <property type="protein sequence ID" value="CAK7347075.1"/>
    <property type="molecule type" value="Genomic_DNA"/>
</dbReference>
<dbReference type="Gene3D" id="3.40.30.10">
    <property type="entry name" value="Glutaredoxin"/>
    <property type="match status" value="1"/>
</dbReference>
<evidence type="ECO:0000256" key="2">
    <source>
        <dbReference type="PROSITE-ProRule" id="PRU00708"/>
    </source>
</evidence>
<evidence type="ECO:0000313" key="5">
    <source>
        <dbReference type="EMBL" id="CAK7347075.1"/>
    </source>
</evidence>
<dbReference type="InterPro" id="IPR036388">
    <property type="entry name" value="WH-like_DNA-bd_sf"/>
</dbReference>
<dbReference type="Gene3D" id="1.10.10.10">
    <property type="entry name" value="Winged helix-like DNA-binding domain superfamily/Winged helix DNA-binding domain"/>
    <property type="match status" value="1"/>
</dbReference>
<dbReference type="InterPro" id="IPR006869">
    <property type="entry name" value="DUF547"/>
</dbReference>
<organism evidence="5 6">
    <name type="scientific">Dovyalis caffra</name>
    <dbReference type="NCBI Taxonomy" id="77055"/>
    <lineage>
        <taxon>Eukaryota</taxon>
        <taxon>Viridiplantae</taxon>
        <taxon>Streptophyta</taxon>
        <taxon>Embryophyta</taxon>
        <taxon>Tracheophyta</taxon>
        <taxon>Spermatophyta</taxon>
        <taxon>Magnoliopsida</taxon>
        <taxon>eudicotyledons</taxon>
        <taxon>Gunneridae</taxon>
        <taxon>Pentapetalae</taxon>
        <taxon>rosids</taxon>
        <taxon>fabids</taxon>
        <taxon>Malpighiales</taxon>
        <taxon>Salicaceae</taxon>
        <taxon>Flacourtieae</taxon>
        <taxon>Dovyalis</taxon>
    </lineage>
</organism>
<name>A0AAV1S987_9ROSI</name>
<feature type="domain" description="DEP" evidence="4">
    <location>
        <begin position="1039"/>
        <end position="1112"/>
    </location>
</feature>
<sequence>MLSLTACISPNTSLLQQPSPFNIQSPLSFTKQKHKRTSKTGNNNYSNSHCFPCKITSDSPSTSYFQYPVATKAPRYKGTPGLEFSKTESASEFVYSNLIALWLQSCFKVKDIRRIHAVFLKRLRDSGTYVNNNLISGYLKLGELIEARKVFDGMPDRNIVSWTAMINGYFKFGLDDEALRLFSEAIKDGVVPNSKTFVCVLNLCSKKLDFELGRQVHARIVKGNWRNLIVDSAIVYFYVQCGDLKSAFCVFDRMVERDVVSWTTMITACSQQGRCEEAFGMFTQMLDEGFCPNGFTASGVLKACGEEKALKLGRQVHGAIVKKMYKDDVFVGTSLVDMYAKCGEISDSSKVFNGMRRRNTVTWTSIIAGYARKGLGEEAISLFRLMKRRRVVSNNLTIVSMLRACGSIGALLAGREVHAQIVKNCSQSNEYLGSTLVWFYCKCGKSRTASKVLQQIPFRDVVSWTAIISGHACLGHESEALEFLKEMMEEGVEPNSFTYSSALKACANLETVLQGKLIHSFANKMPASSNVFVGSALIHMYAKCGYVSEASQVFDNMPERNLVTWRAMIMGYVRNGLCQEALKLMYRMQAEGIQVDDYVSATVLGACGEIEWDAEHSSKASVKIWLRLFKTSYITIIMEKETIGEKDITNSSTSEKHEEDAITVQSDNQIKMSEEMNSLEIRKNDSKLDKDSEESDAGESIDKSSGLESRCQGDDVVKHDDLRKVGENMDLESKSVGVKINNDTQHVGSGNKMDEVGDLEPKAEEGTKQTPEEILGEQKEPEPVFDGTEVPGMEANRTTSFHPSDADPEAEGSAWPEKAVALKNFVKEKGAVAVTSVLRVLSAKRDEGEQVTQDEEDKEASGLTKEKEDKEITEVSQKPVDRSAWNPLTYIMFSRDDAENNIEQGVEGSEEPPHPIAMKGRIILYTRLGCQDCKEVRLFLHRKRLGYVEINIDVYPSRKLELENFTGSSTVPKVFFNEIVIGGLTELKGLDESGKLEEKINYLIAEAPASEAPLPPLSGEDDVSTSGSIDELSLIVRKMKESIAVKDRFYKMRRFTNCFLGSEAVDFLSEDQYLEREEATEFGRKLASKLFFRHILDENIFEDGNHLYRFLDDDPIVSSQCYNIPSGIVEAKPKPIIEIASRLRFLSYAIFEAYTSVDGKHVDYRSIHGSEEFARYLRIIQELQRVELQDMPREEKLAFFINLYNMMAIHAILVLGYPKGALERRKLFGDFKYVIGGCTYSLSAIENGILRGNQRPPYNLTKPFSVKDKRSKVSFTYAEPLIHFALVCGTRSGPALRCYSPGDIDKELMEAARDFLRGGGLIFDLNAKTAFVSKILKWFSVDFGKNEIEVLKHASNYLEPTNSEALLELLASAQLKVMYQPYDWGLNN</sequence>
<accession>A0AAV1S987</accession>
<dbReference type="PROSITE" id="PS51354">
    <property type="entry name" value="GLUTAREDOXIN_2"/>
    <property type="match status" value="1"/>
</dbReference>
<dbReference type="SUPFAM" id="SSF46785">
    <property type="entry name" value="Winged helix' DNA-binding domain"/>
    <property type="match status" value="1"/>
</dbReference>
<feature type="compositionally biased region" description="Basic and acidic residues" evidence="3">
    <location>
        <begin position="648"/>
        <end position="660"/>
    </location>
</feature>
<dbReference type="Proteomes" id="UP001314170">
    <property type="component" value="Unassembled WGS sequence"/>
</dbReference>
<feature type="region of interest" description="Disordered" evidence="3">
    <location>
        <begin position="648"/>
        <end position="714"/>
    </location>
</feature>
<comment type="caution">
    <text evidence="5">The sequence shown here is derived from an EMBL/GenBank/DDBJ whole genome shotgun (WGS) entry which is preliminary data.</text>
</comment>
<feature type="repeat" description="PPR" evidence="2">
    <location>
        <begin position="460"/>
        <end position="494"/>
    </location>
</feature>
<proteinExistence type="predicted"/>
<dbReference type="InterPro" id="IPR002885">
    <property type="entry name" value="PPR_rpt"/>
</dbReference>
<dbReference type="Pfam" id="PF01535">
    <property type="entry name" value="PPR"/>
    <property type="match status" value="2"/>
</dbReference>
<dbReference type="NCBIfam" id="TIGR00756">
    <property type="entry name" value="PPR"/>
    <property type="match status" value="6"/>
</dbReference>
<dbReference type="InterPro" id="IPR000591">
    <property type="entry name" value="DEP_dom"/>
</dbReference>
<dbReference type="PROSITE" id="PS51375">
    <property type="entry name" value="PPR"/>
    <property type="match status" value="6"/>
</dbReference>
<evidence type="ECO:0000256" key="1">
    <source>
        <dbReference type="ARBA" id="ARBA00022737"/>
    </source>
</evidence>
<dbReference type="Pfam" id="PF04784">
    <property type="entry name" value="DUF547"/>
    <property type="match status" value="1"/>
</dbReference>
<evidence type="ECO:0000256" key="3">
    <source>
        <dbReference type="SAM" id="MobiDB-lite"/>
    </source>
</evidence>
<gene>
    <name evidence="5" type="ORF">DCAF_LOCUS19757</name>
</gene>
<dbReference type="CDD" id="cd04371">
    <property type="entry name" value="DEP"/>
    <property type="match status" value="1"/>
</dbReference>
<evidence type="ECO:0000259" key="4">
    <source>
        <dbReference type="PROSITE" id="PS50186"/>
    </source>
</evidence>
<dbReference type="Pfam" id="PF13041">
    <property type="entry name" value="PPR_2"/>
    <property type="match status" value="4"/>
</dbReference>
<dbReference type="FunFam" id="1.25.40.10:FF:000338">
    <property type="entry name" value="Pentatricopeptide repeat-containing protein, chloroplastic"/>
    <property type="match status" value="1"/>
</dbReference>
<dbReference type="PANTHER" id="PTHR46361:SF3">
    <property type="entry name" value="ELECTRON CARRIER_ PROTEIN DISULFIDE OXIDOREDUCTASE"/>
    <property type="match status" value="1"/>
</dbReference>
<dbReference type="SUPFAM" id="SSF52833">
    <property type="entry name" value="Thioredoxin-like"/>
    <property type="match status" value="1"/>
</dbReference>
<feature type="region of interest" description="Disordered" evidence="3">
    <location>
        <begin position="844"/>
        <end position="878"/>
    </location>
</feature>
<dbReference type="GO" id="GO:0035556">
    <property type="term" value="P:intracellular signal transduction"/>
    <property type="evidence" value="ECO:0007669"/>
    <property type="project" value="InterPro"/>
</dbReference>
<dbReference type="PANTHER" id="PTHR46361">
    <property type="entry name" value="ELECTRON CARRIER/ PROTEIN DISULFIDE OXIDOREDUCTASE"/>
    <property type="match status" value="1"/>
</dbReference>
<feature type="repeat" description="PPR" evidence="2">
    <location>
        <begin position="359"/>
        <end position="393"/>
    </location>
</feature>
<dbReference type="CDD" id="cd03027">
    <property type="entry name" value="GRX_DEP"/>
    <property type="match status" value="1"/>
</dbReference>
<dbReference type="FunFam" id="1.25.40.10:FF:000285">
    <property type="entry name" value="Pentatricopeptide repeat-containing protein, chloroplastic"/>
    <property type="match status" value="2"/>
</dbReference>